<evidence type="ECO:0000256" key="2">
    <source>
        <dbReference type="SAM" id="Phobius"/>
    </source>
</evidence>
<comment type="caution">
    <text evidence="3">The sequence shown here is derived from an EMBL/GenBank/DDBJ whole genome shotgun (WGS) entry which is preliminary data.</text>
</comment>
<dbReference type="EMBL" id="JACHWU010000001">
    <property type="protein sequence ID" value="MBB3050634.1"/>
    <property type="molecule type" value="Genomic_DNA"/>
</dbReference>
<name>A0A839S011_9PSEU</name>
<sequence length="219" mass="21547">MTSDGTEQATGIVGGDQDKTREETQPPESSPHPGIPMEGTVPSEGADPAEGTVPAEDARPEEGTIPAESAAAVGAGASRAGSSGSGLGVLGGIAVVSSGLGLSSLIGNPLSDMLRARQEIVGQIEAGTGGGDQIEAFYGAPWHTTALVNGIIALVAVVIGAVVLFAHARRADKQPWVTAVAVGGVVLGLLGVLLAGGMYLDLFAAQPELPAAPQLGAGG</sequence>
<reference evidence="3 4" key="1">
    <citation type="submission" date="2020-08" db="EMBL/GenBank/DDBJ databases">
        <title>Genomic Encyclopedia of Type Strains, Phase III (KMG-III): the genomes of soil and plant-associated and newly described type strains.</title>
        <authorList>
            <person name="Whitman W."/>
        </authorList>
    </citation>
    <scope>NUCLEOTIDE SEQUENCE [LARGE SCALE GENOMIC DNA]</scope>
    <source>
        <strain evidence="3 4">CECT 8577</strain>
    </source>
</reference>
<dbReference type="Proteomes" id="UP000550714">
    <property type="component" value="Unassembled WGS sequence"/>
</dbReference>
<evidence type="ECO:0000256" key="1">
    <source>
        <dbReference type="SAM" id="MobiDB-lite"/>
    </source>
</evidence>
<gene>
    <name evidence="3" type="ORF">FHS23_001629</name>
</gene>
<feature type="transmembrane region" description="Helical" evidence="2">
    <location>
        <begin position="87"/>
        <end position="106"/>
    </location>
</feature>
<organism evidence="3 4">
    <name type="scientific">Prauserella isguenensis</name>
    <dbReference type="NCBI Taxonomy" id="1470180"/>
    <lineage>
        <taxon>Bacteria</taxon>
        <taxon>Bacillati</taxon>
        <taxon>Actinomycetota</taxon>
        <taxon>Actinomycetes</taxon>
        <taxon>Pseudonocardiales</taxon>
        <taxon>Pseudonocardiaceae</taxon>
        <taxon>Prauserella</taxon>
    </lineage>
</organism>
<keyword evidence="2" id="KW-1133">Transmembrane helix</keyword>
<keyword evidence="2" id="KW-0472">Membrane</keyword>
<feature type="transmembrane region" description="Helical" evidence="2">
    <location>
        <begin position="177"/>
        <end position="200"/>
    </location>
</feature>
<dbReference type="RefSeq" id="WP_183650210.1">
    <property type="nucleotide sequence ID" value="NZ_JACHWU010000001.1"/>
</dbReference>
<keyword evidence="4" id="KW-1185">Reference proteome</keyword>
<feature type="transmembrane region" description="Helical" evidence="2">
    <location>
        <begin position="146"/>
        <end position="165"/>
    </location>
</feature>
<accession>A0A839S011</accession>
<evidence type="ECO:0000313" key="4">
    <source>
        <dbReference type="Proteomes" id="UP000550714"/>
    </source>
</evidence>
<keyword evidence="2" id="KW-0812">Transmembrane</keyword>
<evidence type="ECO:0000313" key="3">
    <source>
        <dbReference type="EMBL" id="MBB3050634.1"/>
    </source>
</evidence>
<dbReference type="AlphaFoldDB" id="A0A839S011"/>
<feature type="region of interest" description="Disordered" evidence="1">
    <location>
        <begin position="1"/>
        <end position="63"/>
    </location>
</feature>
<protein>
    <submittedName>
        <fullName evidence="3">Uncharacterized protein</fullName>
    </submittedName>
</protein>
<proteinExistence type="predicted"/>